<reference evidence="1" key="1">
    <citation type="journal article" date="2014" name="Genome Announc.">
        <title>Draft genome sequence of Rhodosporidium toruloides CECT1137, an oleaginous yeast of biotechnological interest.</title>
        <authorList>
            <person name="Morin N."/>
            <person name="Calcas X."/>
            <person name="Devillers H."/>
            <person name="Durrens P."/>
            <person name="Sherman D.J."/>
            <person name="Nicaud J.-M."/>
            <person name="Neuveglise C."/>
        </authorList>
    </citation>
    <scope>NUCLEOTIDE SEQUENCE</scope>
    <source>
        <strain evidence="1">CECT1137</strain>
    </source>
</reference>
<sequence length="364" mass="40836">MSPFDRLPDELLSHILDSYRSPLSGYWDCAFFECFTVSRRWERLARALLYRGVVRVESEEDCARLQDLPGEKVKRVKRLVVAGDWEGEEGAAVFPYEVLEAVARRLQQLDAVELRIKSESVGIMPVVPFCSLSRLARLYLGSDMAYDLVLTSARWTFASLVVLVVNAPTAVEVGELTPARLPSLKAAYFAEIFAAELSFDYLGFDRALLEQLDTLQLLYSPDAEDSQIGACTYLQLEHPATQALDPDVTYIYPTSTCVEHGEATANCVVDLVYPGIRHLRSSMHVGGELSRLEATELKLAQFPNLATISVPLYFEDLAPSALAGIEEVCAARGITLLRNSVSDRSDLDYEFWEWAKEERRKSKF</sequence>
<accession>A0A061AK05</accession>
<dbReference type="OrthoDB" id="10355941at2759"/>
<gene>
    <name evidence="1" type="ORF">RHTO0S_03e00650g</name>
</gene>
<name>A0A061AK05_RHOTO</name>
<protein>
    <submittedName>
        <fullName evidence="1">RHTO0S03e00650g1_1</fullName>
    </submittedName>
</protein>
<evidence type="ECO:0000313" key="1">
    <source>
        <dbReference type="EMBL" id="CDR37885.1"/>
    </source>
</evidence>
<dbReference type="EMBL" id="LK052938">
    <property type="protein sequence ID" value="CDR37885.1"/>
    <property type="molecule type" value="Genomic_DNA"/>
</dbReference>
<organism evidence="1">
    <name type="scientific">Rhodotorula toruloides</name>
    <name type="common">Yeast</name>
    <name type="synonym">Rhodosporidium toruloides</name>
    <dbReference type="NCBI Taxonomy" id="5286"/>
    <lineage>
        <taxon>Eukaryota</taxon>
        <taxon>Fungi</taxon>
        <taxon>Dikarya</taxon>
        <taxon>Basidiomycota</taxon>
        <taxon>Pucciniomycotina</taxon>
        <taxon>Microbotryomycetes</taxon>
        <taxon>Sporidiobolales</taxon>
        <taxon>Sporidiobolaceae</taxon>
        <taxon>Rhodotorula</taxon>
    </lineage>
</organism>
<proteinExistence type="predicted"/>
<dbReference type="AlphaFoldDB" id="A0A061AK05"/>